<dbReference type="InterPro" id="IPR024732">
    <property type="entry name" value="NAGLU_C"/>
</dbReference>
<evidence type="ECO:0000259" key="3">
    <source>
        <dbReference type="Pfam" id="PF12972"/>
    </source>
</evidence>
<protein>
    <submittedName>
        <fullName evidence="4">Tim-barrel domain-containing protein</fullName>
    </submittedName>
</protein>
<sequence>MKSFNLLCFLAAGLITQVQANESPIEGYTIEEISWEVETTPGGPTVVLNGTVEKVLSQLREINPNYEAEFATVVPEIDQPAEQATEEEHASSHLAKRGDVVCGKFPTAYANNIDQGIKYLRSVPGQPQRGPGPGSCGQVSCSWSSAIWWCNDNTFTKVLPSFNNIADVTFSYTTAFWTWEDWELELDWAALRGINLILAWVGYEKVLRDALREIGMTDEEILPFFSGPAFQAWNRLGNIQGSWGGQGVSAAWIEAQFELQKKIVNRIVELGMTPVLPAFSGFVPHAIQRVRPQATVVNGSQWSGFPQKFTEVPFLSPLDETFAELQRSVISRQMHAFGNVTHVYALDQFNEINPASGELGYLRDLSLHTWQSLKAANPAAVWMMQGWLFYNNRDFWNSSRISAYLSGVEVDDDMLILDLFSESEPQWQWTRSYFGKPWIWCQLHDFGGNMGLYGQIMNVTLNPIEALNQSDSLVGFGLTMEGQEGNEVVYDLLLDQAWSAKPINTRVYFRNWVSSRYSGNFTVPKELYTAWDLMRKTVYNNTNLTTYAVTKSIFELSPDIDGLVGRVGHYPNPTSINYDPSVLNEVWCLFKNATKDERSLWQNPAYEYDMVDITRQLMGNAFSTVYSDLISSWKSEARNRTASIISQSQRLLDMLAAIDKVLSCNENFSLAAWISSARAWGNTSASKDFFEYNARNQITLWGPTGEISDYASKAWAGLISSYYTPRWSIFVGYLAERNVTSYNDTELRNKLRAFELSWQVQNRVPVGHQSLEIVLNIERAD</sequence>
<feature type="domain" description="Alpha-N-acetylglucosaminidase C-terminal" evidence="3">
    <location>
        <begin position="508"/>
        <end position="763"/>
    </location>
</feature>
<feature type="signal peptide" evidence="1">
    <location>
        <begin position="1"/>
        <end position="20"/>
    </location>
</feature>
<dbReference type="Proteomes" id="UP000326198">
    <property type="component" value="Unassembled WGS sequence"/>
</dbReference>
<dbReference type="AlphaFoldDB" id="A0A5N7BF10"/>
<feature type="domain" description="Alpha-N-acetylglucosaminidase tim-barrel" evidence="2">
    <location>
        <begin position="167"/>
        <end position="499"/>
    </location>
</feature>
<evidence type="ECO:0000313" key="5">
    <source>
        <dbReference type="Proteomes" id="UP000326198"/>
    </source>
</evidence>
<dbReference type="SUPFAM" id="SSF51445">
    <property type="entry name" value="(Trans)glycosidases"/>
    <property type="match status" value="1"/>
</dbReference>
<evidence type="ECO:0000259" key="2">
    <source>
        <dbReference type="Pfam" id="PF05089"/>
    </source>
</evidence>
<dbReference type="Gene3D" id="3.20.20.80">
    <property type="entry name" value="Glycosidases"/>
    <property type="match status" value="1"/>
</dbReference>
<dbReference type="InterPro" id="IPR024733">
    <property type="entry name" value="NAGLU_tim-barrel"/>
</dbReference>
<evidence type="ECO:0000313" key="4">
    <source>
        <dbReference type="EMBL" id="KAE8380363.1"/>
    </source>
</evidence>
<dbReference type="EMBL" id="ML736182">
    <property type="protein sequence ID" value="KAE8380363.1"/>
    <property type="molecule type" value="Genomic_DNA"/>
</dbReference>
<dbReference type="Gene3D" id="1.20.120.670">
    <property type="entry name" value="N-acetyl-b-d-glucoasminidase"/>
    <property type="match status" value="1"/>
</dbReference>
<keyword evidence="5" id="KW-1185">Reference proteome</keyword>
<dbReference type="Pfam" id="PF05089">
    <property type="entry name" value="NAGLU"/>
    <property type="match status" value="1"/>
</dbReference>
<organism evidence="4 5">
    <name type="scientific">Aspergillus bertholletiae</name>
    <dbReference type="NCBI Taxonomy" id="1226010"/>
    <lineage>
        <taxon>Eukaryota</taxon>
        <taxon>Fungi</taxon>
        <taxon>Dikarya</taxon>
        <taxon>Ascomycota</taxon>
        <taxon>Pezizomycotina</taxon>
        <taxon>Eurotiomycetes</taxon>
        <taxon>Eurotiomycetidae</taxon>
        <taxon>Eurotiales</taxon>
        <taxon>Aspergillaceae</taxon>
        <taxon>Aspergillus</taxon>
        <taxon>Aspergillus subgen. Circumdati</taxon>
    </lineage>
</organism>
<reference evidence="4 5" key="1">
    <citation type="submission" date="2019-04" db="EMBL/GenBank/DDBJ databases">
        <title>Friends and foes A comparative genomics studyof 23 Aspergillus species from section Flavi.</title>
        <authorList>
            <consortium name="DOE Joint Genome Institute"/>
            <person name="Kjaerbolling I."/>
            <person name="Vesth T."/>
            <person name="Frisvad J.C."/>
            <person name="Nybo J.L."/>
            <person name="Theobald S."/>
            <person name="Kildgaard S."/>
            <person name="Isbrandt T."/>
            <person name="Kuo A."/>
            <person name="Sato A."/>
            <person name="Lyhne E.K."/>
            <person name="Kogle M.E."/>
            <person name="Wiebenga A."/>
            <person name="Kun R.S."/>
            <person name="Lubbers R.J."/>
            <person name="Makela M.R."/>
            <person name="Barry K."/>
            <person name="Chovatia M."/>
            <person name="Clum A."/>
            <person name="Daum C."/>
            <person name="Haridas S."/>
            <person name="He G."/>
            <person name="LaButti K."/>
            <person name="Lipzen A."/>
            <person name="Mondo S."/>
            <person name="Riley R."/>
            <person name="Salamov A."/>
            <person name="Simmons B.A."/>
            <person name="Magnuson J.K."/>
            <person name="Henrissat B."/>
            <person name="Mortensen U.H."/>
            <person name="Larsen T.O."/>
            <person name="Devries R.P."/>
            <person name="Grigoriev I.V."/>
            <person name="Machida M."/>
            <person name="Baker S.E."/>
            <person name="Andersen M.R."/>
        </authorList>
    </citation>
    <scope>NUCLEOTIDE SEQUENCE [LARGE SCALE GENOMIC DNA]</scope>
    <source>
        <strain evidence="4 5">IBT 29228</strain>
    </source>
</reference>
<keyword evidence="1" id="KW-0732">Signal</keyword>
<dbReference type="InterPro" id="IPR017853">
    <property type="entry name" value="GH"/>
</dbReference>
<dbReference type="PANTHER" id="PTHR12872">
    <property type="entry name" value="ALPHA-N-ACETYLGLUCOSAMINIDASE"/>
    <property type="match status" value="1"/>
</dbReference>
<dbReference type="Pfam" id="PF12972">
    <property type="entry name" value="NAGLU_C"/>
    <property type="match status" value="1"/>
</dbReference>
<proteinExistence type="predicted"/>
<name>A0A5N7BF10_9EURO</name>
<gene>
    <name evidence="4" type="ORF">BDV26DRAFT_290448</name>
</gene>
<dbReference type="PANTHER" id="PTHR12872:SF1">
    <property type="entry name" value="ALPHA-N-ACETYLGLUCOSAMINIDASE"/>
    <property type="match status" value="1"/>
</dbReference>
<evidence type="ECO:0000256" key="1">
    <source>
        <dbReference type="SAM" id="SignalP"/>
    </source>
</evidence>
<dbReference type="InterPro" id="IPR007781">
    <property type="entry name" value="NAGLU"/>
</dbReference>
<accession>A0A5N7BF10</accession>
<feature type="chain" id="PRO_5025053678" evidence="1">
    <location>
        <begin position="21"/>
        <end position="781"/>
    </location>
</feature>
<dbReference type="OrthoDB" id="64736at2759"/>